<organism evidence="12">
    <name type="scientific">Daphnia magna</name>
    <dbReference type="NCBI Taxonomy" id="35525"/>
    <lineage>
        <taxon>Eukaryota</taxon>
        <taxon>Metazoa</taxon>
        <taxon>Ecdysozoa</taxon>
        <taxon>Arthropoda</taxon>
        <taxon>Crustacea</taxon>
        <taxon>Branchiopoda</taxon>
        <taxon>Diplostraca</taxon>
        <taxon>Cladocera</taxon>
        <taxon>Anomopoda</taxon>
        <taxon>Daphniidae</taxon>
        <taxon>Daphnia</taxon>
    </lineage>
</organism>
<accession>A0A0N8AV97</accession>
<dbReference type="EMBL" id="GDIQ01034399">
    <property type="protein sequence ID" value="JAN60338.1"/>
    <property type="molecule type" value="Transcribed_RNA"/>
</dbReference>
<evidence type="ECO:0000256" key="6">
    <source>
        <dbReference type="ARBA" id="ARBA00023018"/>
    </source>
</evidence>
<evidence type="ECO:0000256" key="2">
    <source>
        <dbReference type="ARBA" id="ARBA00004906"/>
    </source>
</evidence>
<evidence type="ECO:0000256" key="9">
    <source>
        <dbReference type="ARBA" id="ARBA00077267"/>
    </source>
</evidence>
<evidence type="ECO:0000256" key="10">
    <source>
        <dbReference type="PROSITE-ProRule" id="PRU00104"/>
    </source>
</evidence>
<dbReference type="InterPro" id="IPR044611">
    <property type="entry name" value="E3A/B/C-like"/>
</dbReference>
<dbReference type="Pfam" id="PF00612">
    <property type="entry name" value="IQ"/>
    <property type="match status" value="1"/>
</dbReference>
<sequence>MFAGVAPSKDTFLNQARTAREIRQNAKSQNESAVKIQRMVRGWLCRVKIWREARLQFDATFLESGKPLSIDAFKISRRVIQTFHHTKDKERFEVYCRYLIASLEQESPKLSCIGVALNKDHAIPWINHLKKVLELSLCMMEQLKPESPHDSKQLTVYLHLLISFTSITNWKILNSGKLPESLKNGMQQLCNNVMGCLVSLNYYPVLKTLLLRGLCGQRRYLKHAAVSAIMTLSLRPLVASEFSSRLLTLYILNIFSVPGFILHLHAITPESVAQFKSNELLTRILDFLSTEQNTRIVFHTLEATFSICLLGNIIHLTQMEEENSLKNLIFPNFVCLVCRLLEHCQRYVQAKQSNLTQWHPILGWFSSDEKSTSMLDVQETTPLIKQQLSFLWTTPLVQQLTACLPVAERQDLNIPDPRKETPDDKNLVTAFKKALGNNKTSRGNQVVHTLRRLGSPEVTQVALVASMFQTALSTLTQMRMDILTALSCKENFLPNLWHFISSLGPNHGLKTYLDLLAVDSKRLSPECQMFHLFCEGTTHFVTVLDDIEMYEEQKPFTLLEFCNISSFLNHFMFKAIWSGIADATSFHSFGSSTSNYNLFHAAHTLLMVVYRRDCRRPFVPKDHWLVKDVKSSLLIAELERGRQSVQLLLQKMPHVIPLEDRVLLFRKYIANEKNALGLTETASASPQSILITVHRMRMVEDSFRQLADLPMQLWKGIIRVKFINYQGLEEAGIDQDGVFKEFLEETVRRLFDPSLNLFRSTKDQRLYPSPTSYLTDNHLHLFEFAGKLLGKAVYEGSTVEVPLASFFLSQVLGQTHSVLYSALDELPSLDPELYRSLTYIKRYEGDVSDLSLTFSVDDDFMGKLITQELRPGGKAIPVTNENKISYIHQMAHFRMHTQIRDQTSAFLRGFRTLVNPEWLSLFSTPEVQRLIADDKEPINFKDLRKHTQYYGGFHDNHRVISWLWDILDNDLSEEEKRLFLKFVTSCSKPPLLGFAYLQPPFSIRCVEVNEDEDNGDTIGSVIRGFFTIRKRDPINRLPTSSTCFNLLKLPNYQRRSTLKEKLRYAITSNTGFELS</sequence>
<dbReference type="PROSITE" id="PS50237">
    <property type="entry name" value="HECT"/>
    <property type="match status" value="1"/>
</dbReference>
<dbReference type="AlphaFoldDB" id="A0A0N8AV97"/>
<dbReference type="Gene3D" id="3.30.2410.10">
    <property type="entry name" value="Hect, E3 ligase catalytic domain"/>
    <property type="match status" value="1"/>
</dbReference>
<dbReference type="EC" id="2.3.2.26" evidence="3"/>
<dbReference type="Gene3D" id="3.90.1750.10">
    <property type="entry name" value="Hect, E3 ligase catalytic domains"/>
    <property type="match status" value="1"/>
</dbReference>
<dbReference type="PROSITE" id="PS50096">
    <property type="entry name" value="IQ"/>
    <property type="match status" value="1"/>
</dbReference>
<dbReference type="SMART" id="SM00119">
    <property type="entry name" value="HECTc"/>
    <property type="match status" value="1"/>
</dbReference>
<evidence type="ECO:0000256" key="5">
    <source>
        <dbReference type="ARBA" id="ARBA00022786"/>
    </source>
</evidence>
<dbReference type="SUPFAM" id="SSF56204">
    <property type="entry name" value="Hect, E3 ligase catalytic domain"/>
    <property type="match status" value="1"/>
</dbReference>
<dbReference type="CDD" id="cd00078">
    <property type="entry name" value="HECTc"/>
    <property type="match status" value="1"/>
</dbReference>
<keyword evidence="4" id="KW-0808">Transferase</keyword>
<dbReference type="GO" id="GO:0000209">
    <property type="term" value="P:protein polyubiquitination"/>
    <property type="evidence" value="ECO:0007669"/>
    <property type="project" value="InterPro"/>
</dbReference>
<dbReference type="InterPro" id="IPR000569">
    <property type="entry name" value="HECT_dom"/>
</dbReference>
<dbReference type="Pfam" id="PF00632">
    <property type="entry name" value="HECT"/>
    <property type="match status" value="1"/>
</dbReference>
<evidence type="ECO:0000256" key="3">
    <source>
        <dbReference type="ARBA" id="ARBA00012485"/>
    </source>
</evidence>
<dbReference type="GO" id="GO:0014069">
    <property type="term" value="C:postsynaptic density"/>
    <property type="evidence" value="ECO:0007669"/>
    <property type="project" value="UniProtKB-SubCell"/>
</dbReference>
<evidence type="ECO:0000256" key="1">
    <source>
        <dbReference type="ARBA" id="ARBA00000885"/>
    </source>
</evidence>
<comment type="catalytic activity">
    <reaction evidence="1">
        <text>S-ubiquitinyl-[E2 ubiquitin-conjugating enzyme]-L-cysteine + [acceptor protein]-L-lysine = [E2 ubiquitin-conjugating enzyme]-L-cysteine + N(6)-ubiquitinyl-[acceptor protein]-L-lysine.</text>
        <dbReference type="EC" id="2.3.2.26"/>
    </reaction>
</comment>
<name>A0A0N8AV97_9CRUS</name>
<keyword evidence="6" id="KW-0770">Synapse</keyword>
<evidence type="ECO:0000313" key="12">
    <source>
        <dbReference type="EMBL" id="JAN60338.1"/>
    </source>
</evidence>
<proteinExistence type="predicted"/>
<keyword evidence="5 10" id="KW-0833">Ubl conjugation pathway</keyword>
<comment type="pathway">
    <text evidence="2">Protein modification; protein ubiquitination.</text>
</comment>
<feature type="active site" description="Glycyl thioester intermediate" evidence="10">
    <location>
        <position position="1043"/>
    </location>
</feature>
<dbReference type="GO" id="GO:0006511">
    <property type="term" value="P:ubiquitin-dependent protein catabolic process"/>
    <property type="evidence" value="ECO:0007669"/>
    <property type="project" value="TreeGrafter"/>
</dbReference>
<comment type="subcellular location">
    <subcellularLocation>
        <location evidence="7">Postsynaptic density</location>
    </subcellularLocation>
</comment>
<dbReference type="PANTHER" id="PTHR45700">
    <property type="entry name" value="UBIQUITIN-PROTEIN LIGASE E3C"/>
    <property type="match status" value="1"/>
</dbReference>
<protein>
    <recommendedName>
        <fullName evidence="8">Ubiquitin-protein ligase E3B</fullName>
        <ecNumber evidence="3">2.3.2.26</ecNumber>
    </recommendedName>
    <alternativeName>
        <fullName evidence="9">HECT-type ubiquitin transferase E3B</fullName>
    </alternativeName>
</protein>
<dbReference type="GO" id="GO:0016874">
    <property type="term" value="F:ligase activity"/>
    <property type="evidence" value="ECO:0007669"/>
    <property type="project" value="UniProtKB-KW"/>
</dbReference>
<evidence type="ECO:0000256" key="4">
    <source>
        <dbReference type="ARBA" id="ARBA00022679"/>
    </source>
</evidence>
<dbReference type="Gene3D" id="3.30.2160.10">
    <property type="entry name" value="Hect, E3 ligase catalytic domain"/>
    <property type="match status" value="1"/>
</dbReference>
<dbReference type="GO" id="GO:0061630">
    <property type="term" value="F:ubiquitin protein ligase activity"/>
    <property type="evidence" value="ECO:0007669"/>
    <property type="project" value="UniProtKB-EC"/>
</dbReference>
<dbReference type="GO" id="GO:0009966">
    <property type="term" value="P:regulation of signal transduction"/>
    <property type="evidence" value="ECO:0007669"/>
    <property type="project" value="UniProtKB-ARBA"/>
</dbReference>
<evidence type="ECO:0000256" key="7">
    <source>
        <dbReference type="ARBA" id="ARBA00034105"/>
    </source>
</evidence>
<reference evidence="12" key="1">
    <citation type="submission" date="2015-10" db="EMBL/GenBank/DDBJ databases">
        <title>EvidentialGene: Evidence-directed Construction of Complete mRNA Transcriptomes without Genomes.</title>
        <authorList>
            <person name="Gilbert D.G."/>
        </authorList>
    </citation>
    <scope>NUCLEOTIDE SEQUENCE</scope>
</reference>
<evidence type="ECO:0000256" key="8">
    <source>
        <dbReference type="ARBA" id="ARBA00067505"/>
    </source>
</evidence>
<keyword evidence="12" id="KW-0436">Ligase</keyword>
<dbReference type="EMBL" id="GDIQ01049347">
    <property type="protein sequence ID" value="JAN45390.1"/>
    <property type="molecule type" value="Transcribed_RNA"/>
</dbReference>
<dbReference type="InterPro" id="IPR000048">
    <property type="entry name" value="IQ_motif_EF-hand-BS"/>
</dbReference>
<dbReference type="InterPro" id="IPR035983">
    <property type="entry name" value="Hect_E3_ubiquitin_ligase"/>
</dbReference>
<dbReference type="PANTHER" id="PTHR45700:SF3">
    <property type="entry name" value="UBIQUITIN-PROTEIN LIGASE E3B"/>
    <property type="match status" value="1"/>
</dbReference>
<dbReference type="FunFam" id="3.30.2160.10:FF:000002">
    <property type="entry name" value="Putative Ubiquitin-protein ligase E3C"/>
    <property type="match status" value="1"/>
</dbReference>
<dbReference type="OrthoDB" id="8068875at2759"/>
<feature type="domain" description="HECT" evidence="11">
    <location>
        <begin position="709"/>
        <end position="1075"/>
    </location>
</feature>
<evidence type="ECO:0000259" key="11">
    <source>
        <dbReference type="PROSITE" id="PS50237"/>
    </source>
</evidence>
<dbReference type="FunFam" id="3.30.2410.10:FF:000012">
    <property type="entry name" value="Ubiquitin-protein ligase E3B"/>
    <property type="match status" value="1"/>
</dbReference>